<feature type="compositionally biased region" description="Low complexity" evidence="2">
    <location>
        <begin position="50"/>
        <end position="59"/>
    </location>
</feature>
<keyword evidence="4" id="KW-1185">Reference proteome</keyword>
<organism evidence="3 4">
    <name type="scientific">Glaciecola petra</name>
    <dbReference type="NCBI Taxonomy" id="3075602"/>
    <lineage>
        <taxon>Bacteria</taxon>
        <taxon>Pseudomonadati</taxon>
        <taxon>Pseudomonadota</taxon>
        <taxon>Gammaproteobacteria</taxon>
        <taxon>Alteromonadales</taxon>
        <taxon>Alteromonadaceae</taxon>
        <taxon>Glaciecola</taxon>
    </lineage>
</organism>
<gene>
    <name evidence="3" type="ORF">RM552_09260</name>
</gene>
<dbReference type="EMBL" id="JAVRHX010000002">
    <property type="protein sequence ID" value="MDT0595028.1"/>
    <property type="molecule type" value="Genomic_DNA"/>
</dbReference>
<dbReference type="PROSITE" id="PS51257">
    <property type="entry name" value="PROKAR_LIPOPROTEIN"/>
    <property type="match status" value="1"/>
</dbReference>
<feature type="region of interest" description="Disordered" evidence="2">
    <location>
        <begin position="36"/>
        <end position="70"/>
    </location>
</feature>
<dbReference type="SUPFAM" id="SSF48452">
    <property type="entry name" value="TPR-like"/>
    <property type="match status" value="1"/>
</dbReference>
<dbReference type="InterPro" id="IPR019734">
    <property type="entry name" value="TPR_rpt"/>
</dbReference>
<dbReference type="Proteomes" id="UP001253545">
    <property type="component" value="Unassembled WGS sequence"/>
</dbReference>
<keyword evidence="1" id="KW-0802">TPR repeat</keyword>
<dbReference type="InterPro" id="IPR011990">
    <property type="entry name" value="TPR-like_helical_dom_sf"/>
</dbReference>
<comment type="caution">
    <text evidence="3">The sequence shown here is derived from an EMBL/GenBank/DDBJ whole genome shotgun (WGS) entry which is preliminary data.</text>
</comment>
<reference evidence="3 4" key="1">
    <citation type="submission" date="2023-09" db="EMBL/GenBank/DDBJ databases">
        <authorList>
            <person name="Rey-Velasco X."/>
        </authorList>
    </citation>
    <scope>NUCLEOTIDE SEQUENCE [LARGE SCALE GENOMIC DNA]</scope>
    <source>
        <strain evidence="3 4">P117</strain>
    </source>
</reference>
<evidence type="ECO:0000313" key="4">
    <source>
        <dbReference type="Proteomes" id="UP001253545"/>
    </source>
</evidence>
<dbReference type="RefSeq" id="WP_311368545.1">
    <property type="nucleotide sequence ID" value="NZ_JAVRHX010000002.1"/>
</dbReference>
<evidence type="ECO:0000256" key="1">
    <source>
        <dbReference type="PROSITE-ProRule" id="PRU00339"/>
    </source>
</evidence>
<evidence type="ECO:0000256" key="2">
    <source>
        <dbReference type="SAM" id="MobiDB-lite"/>
    </source>
</evidence>
<proteinExistence type="predicted"/>
<name>A0ABU2ZSM3_9ALTE</name>
<accession>A0ABU2ZSM3</accession>
<sequence>MKTFSHAVLNLTKLAGIAIIVAALGACSQLPSLSKVPETSKETSPEKSSQDSVDVSASSPMAEPQPLTEEQQVANAINSKPDLFLANKKILAPDIKQSMRPILDAYQAGDYALAEQQMEQILNNELNVTSHVLVLAGDISRALSLQEASSGIPANTLISASEQKLNTAKNHYRRALSINQHNAKAANRLAKLLREEGDFEQAHALYSQAIVSQPSHAYSYRNRAVLNDLYLNRKADALSDYQTYAALLKHKESMQASENAQFVLTEAQNKALKKDLKMVGRWLADVQRQVNALARNKSENSNGS</sequence>
<dbReference type="PROSITE" id="PS50005">
    <property type="entry name" value="TPR"/>
    <property type="match status" value="1"/>
</dbReference>
<protein>
    <submittedName>
        <fullName evidence="3">Tetratricopeptide repeat protein</fullName>
    </submittedName>
</protein>
<feature type="compositionally biased region" description="Basic and acidic residues" evidence="2">
    <location>
        <begin position="38"/>
        <end position="49"/>
    </location>
</feature>
<dbReference type="Gene3D" id="1.25.40.10">
    <property type="entry name" value="Tetratricopeptide repeat domain"/>
    <property type="match status" value="1"/>
</dbReference>
<feature type="repeat" description="TPR" evidence="1">
    <location>
        <begin position="183"/>
        <end position="216"/>
    </location>
</feature>
<evidence type="ECO:0000313" key="3">
    <source>
        <dbReference type="EMBL" id="MDT0595028.1"/>
    </source>
</evidence>
<dbReference type="Pfam" id="PF14559">
    <property type="entry name" value="TPR_19"/>
    <property type="match status" value="1"/>
</dbReference>